<sequence>MFETITPLFPGLPGGPELLVVLLIVVLLFGANKIPKLARSSGQAIGEFQRGREEIEDELQDMTGDDDEDEDDATSESSADSVSTDSVSTESSN</sequence>
<evidence type="ECO:0000256" key="4">
    <source>
        <dbReference type="ARBA" id="ARBA00022692"/>
    </source>
</evidence>
<dbReference type="HAMAP" id="MF_00236">
    <property type="entry name" value="TatA_E"/>
    <property type="match status" value="1"/>
</dbReference>
<feature type="region of interest" description="Disordered" evidence="10">
    <location>
        <begin position="48"/>
        <end position="93"/>
    </location>
</feature>
<evidence type="ECO:0000313" key="12">
    <source>
        <dbReference type="EMBL" id="TVT93629.1"/>
    </source>
</evidence>
<reference evidence="12 13" key="1">
    <citation type="submission" date="2019-07" db="EMBL/GenBank/DDBJ databases">
        <title>Draft genome sequence of Haloferax volcanii SS0101, isolated from salt farm in Samut Sakhon, Thailand.</title>
        <authorList>
            <person name="Wanthongcharoen S."/>
            <person name="Yamprayoonswat W."/>
            <person name="Ruangsuj P."/>
            <person name="Thongpramul N."/>
            <person name="Jumpathong W."/>
            <person name="Sittihan S."/>
            <person name="Kanjanavas P."/>
            <person name="Yasawong M."/>
        </authorList>
    </citation>
    <scope>NUCLEOTIDE SEQUENCE [LARGE SCALE GENOMIC DNA]</scope>
    <source>
        <strain evidence="12 13">SS0101</strain>
    </source>
</reference>
<proteinExistence type="inferred from homology"/>
<dbReference type="GeneID" id="300251288"/>
<reference evidence="11 14" key="2">
    <citation type="submission" date="2020-02" db="EMBL/GenBank/DDBJ databases">
        <title>Whole genome sequence of Haloferax alexandrinus pws1.</title>
        <authorList>
            <person name="Verma D.K."/>
            <person name="Gopal K."/>
            <person name="Prasad E.S."/>
        </authorList>
    </citation>
    <scope>NUCLEOTIDE SEQUENCE [LARGE SCALE GENOMIC DNA]</scope>
    <source>
        <strain evidence="11">Wsp1</strain>
        <strain evidence="14">wsp1</strain>
    </source>
</reference>
<dbReference type="Pfam" id="PF02416">
    <property type="entry name" value="TatA_B_E"/>
    <property type="match status" value="1"/>
</dbReference>
<dbReference type="Proteomes" id="UP000465667">
    <property type="component" value="Chromosome"/>
</dbReference>
<feature type="compositionally biased region" description="Acidic residues" evidence="10">
    <location>
        <begin position="54"/>
        <end position="74"/>
    </location>
</feature>
<accession>A0A6C0US21</accession>
<dbReference type="PANTHER" id="PTHR42982:SF1">
    <property type="entry name" value="SEC-INDEPENDENT PROTEIN TRANSLOCASE PROTEIN TATA"/>
    <property type="match status" value="1"/>
</dbReference>
<evidence type="ECO:0000256" key="3">
    <source>
        <dbReference type="ARBA" id="ARBA00022475"/>
    </source>
</evidence>
<keyword evidence="2 9" id="KW-0813">Transport</keyword>
<dbReference type="GO" id="GO:0043953">
    <property type="term" value="P:protein transport by the Tat complex"/>
    <property type="evidence" value="ECO:0007669"/>
    <property type="project" value="UniProtKB-UniRule"/>
</dbReference>
<keyword evidence="4 9" id="KW-0812">Transmembrane</keyword>
<evidence type="ECO:0000256" key="5">
    <source>
        <dbReference type="ARBA" id="ARBA00022927"/>
    </source>
</evidence>
<protein>
    <recommendedName>
        <fullName evidence="9">Sec-independent protein translocase protein TatA</fullName>
    </recommendedName>
</protein>
<comment type="similarity">
    <text evidence="9">Belongs to the TatA/E family.</text>
</comment>
<dbReference type="InterPro" id="IPR003369">
    <property type="entry name" value="TatA/B/E"/>
</dbReference>
<dbReference type="GO" id="GO:0008320">
    <property type="term" value="F:protein transmembrane transporter activity"/>
    <property type="evidence" value="ECO:0007669"/>
    <property type="project" value="UniProtKB-UniRule"/>
</dbReference>
<comment type="subunit">
    <text evidence="9">Forms a complex with TatC.</text>
</comment>
<dbReference type="EMBL" id="CP048738">
    <property type="protein sequence ID" value="QIB78266.1"/>
    <property type="molecule type" value="Genomic_DNA"/>
</dbReference>
<evidence type="ECO:0000256" key="1">
    <source>
        <dbReference type="ARBA" id="ARBA00004162"/>
    </source>
</evidence>
<evidence type="ECO:0000256" key="7">
    <source>
        <dbReference type="ARBA" id="ARBA00023010"/>
    </source>
</evidence>
<comment type="function">
    <text evidence="9">Part of the twin-arginine translocation (Tat) system that transports large folded proteins containing a characteristic twin-arginine motif in their signal peptide across membranes. TatA could form the protein-conducting channel of the Tat system.</text>
</comment>
<dbReference type="KEGG" id="hale:G3A49_09025"/>
<keyword evidence="6 9" id="KW-1133">Transmembrane helix</keyword>
<dbReference type="Gene3D" id="1.20.5.3310">
    <property type="match status" value="1"/>
</dbReference>
<evidence type="ECO:0000256" key="9">
    <source>
        <dbReference type="HAMAP-Rule" id="MF_00236"/>
    </source>
</evidence>
<keyword evidence="8 9" id="KW-0472">Membrane</keyword>
<evidence type="ECO:0000313" key="13">
    <source>
        <dbReference type="Proteomes" id="UP000320212"/>
    </source>
</evidence>
<evidence type="ECO:0000256" key="10">
    <source>
        <dbReference type="SAM" id="MobiDB-lite"/>
    </source>
</evidence>
<dbReference type="PANTHER" id="PTHR42982">
    <property type="entry name" value="SEC-INDEPENDENT PROTEIN TRANSLOCASE PROTEIN TATA"/>
    <property type="match status" value="1"/>
</dbReference>
<evidence type="ECO:0000256" key="6">
    <source>
        <dbReference type="ARBA" id="ARBA00022989"/>
    </source>
</evidence>
<name>A0A558G795_HALVO</name>
<accession>A0A558G795</accession>
<organism evidence="12 13">
    <name type="scientific">Haloferax volcanii</name>
    <name type="common">Halobacterium volcanii</name>
    <dbReference type="NCBI Taxonomy" id="2246"/>
    <lineage>
        <taxon>Archaea</taxon>
        <taxon>Methanobacteriati</taxon>
        <taxon>Methanobacteriota</taxon>
        <taxon>Stenosarchaea group</taxon>
        <taxon>Halobacteria</taxon>
        <taxon>Halobacteriales</taxon>
        <taxon>Haloferacaceae</taxon>
        <taxon>Haloferax</taxon>
    </lineage>
</organism>
<keyword evidence="3 9" id="KW-1003">Cell membrane</keyword>
<evidence type="ECO:0000313" key="14">
    <source>
        <dbReference type="Proteomes" id="UP000465667"/>
    </source>
</evidence>
<dbReference type="GO" id="GO:0033281">
    <property type="term" value="C:TAT protein transport complex"/>
    <property type="evidence" value="ECO:0007669"/>
    <property type="project" value="UniProtKB-UniRule"/>
</dbReference>
<keyword evidence="7 9" id="KW-0811">Translocation</keyword>
<dbReference type="Proteomes" id="UP000320212">
    <property type="component" value="Unassembled WGS sequence"/>
</dbReference>
<feature type="compositionally biased region" description="Low complexity" evidence="10">
    <location>
        <begin position="75"/>
        <end position="93"/>
    </location>
</feature>
<comment type="subcellular location">
    <subcellularLocation>
        <location evidence="1 9">Cell membrane</location>
        <topology evidence="1 9">Single-pass membrane protein</topology>
    </subcellularLocation>
</comment>
<dbReference type="EMBL" id="VMTR01000167">
    <property type="protein sequence ID" value="TVT93629.1"/>
    <property type="molecule type" value="Genomic_DNA"/>
</dbReference>
<evidence type="ECO:0000313" key="11">
    <source>
        <dbReference type="EMBL" id="QIB78266.1"/>
    </source>
</evidence>
<evidence type="ECO:0000256" key="2">
    <source>
        <dbReference type="ARBA" id="ARBA00022448"/>
    </source>
</evidence>
<keyword evidence="5 9" id="KW-0653">Protein transport</keyword>
<evidence type="ECO:0000256" key="8">
    <source>
        <dbReference type="ARBA" id="ARBA00023136"/>
    </source>
</evidence>
<gene>
    <name evidence="9" type="primary">tatA</name>
    <name evidence="12" type="ORF">FQA18_16320</name>
    <name evidence="11" type="ORF">G3A49_09025</name>
</gene>
<dbReference type="RefSeq" id="WP_004063801.1">
    <property type="nucleotide sequence ID" value="NZ_CP048738.1"/>
</dbReference>
<dbReference type="AlphaFoldDB" id="A0A558G795"/>
<dbReference type="InterPro" id="IPR006312">
    <property type="entry name" value="TatA/E"/>
</dbReference>
<dbReference type="NCBIfam" id="TIGR01411">
    <property type="entry name" value="tatAE"/>
    <property type="match status" value="1"/>
</dbReference>
<feature type="transmembrane region" description="Helical" evidence="9">
    <location>
        <begin position="12"/>
        <end position="31"/>
    </location>
</feature>